<dbReference type="AlphaFoldDB" id="A0A8D0L3I2"/>
<dbReference type="Proteomes" id="UP000694392">
    <property type="component" value="Unplaced"/>
</dbReference>
<reference evidence="1" key="2">
    <citation type="submission" date="2025-09" db="UniProtKB">
        <authorList>
            <consortium name="Ensembl"/>
        </authorList>
    </citation>
    <scope>IDENTIFICATION</scope>
</reference>
<name>A0A8D0L3I2_SPHPU</name>
<protein>
    <submittedName>
        <fullName evidence="1">Uncharacterized protein</fullName>
    </submittedName>
</protein>
<organism evidence="1 2">
    <name type="scientific">Sphenodon punctatus</name>
    <name type="common">Tuatara</name>
    <name type="synonym">Hatteria punctata</name>
    <dbReference type="NCBI Taxonomy" id="8508"/>
    <lineage>
        <taxon>Eukaryota</taxon>
        <taxon>Metazoa</taxon>
        <taxon>Chordata</taxon>
        <taxon>Craniata</taxon>
        <taxon>Vertebrata</taxon>
        <taxon>Euteleostomi</taxon>
        <taxon>Lepidosauria</taxon>
        <taxon>Sphenodontia</taxon>
        <taxon>Sphenodontidae</taxon>
        <taxon>Sphenodon</taxon>
    </lineage>
</organism>
<evidence type="ECO:0000313" key="1">
    <source>
        <dbReference type="Ensembl" id="ENSSPUP00000004899.1"/>
    </source>
</evidence>
<evidence type="ECO:0000313" key="2">
    <source>
        <dbReference type="Proteomes" id="UP000694392"/>
    </source>
</evidence>
<reference evidence="1" key="1">
    <citation type="submission" date="2025-08" db="UniProtKB">
        <authorList>
            <consortium name="Ensembl"/>
        </authorList>
    </citation>
    <scope>IDENTIFICATION</scope>
</reference>
<accession>A0A8D0L3I2</accession>
<dbReference type="GeneTree" id="ENSGT00940000178378"/>
<dbReference type="Ensembl" id="ENSSPUT00000005209.1">
    <property type="protein sequence ID" value="ENSSPUP00000004899.1"/>
    <property type="gene ID" value="ENSSPUG00000003790.1"/>
</dbReference>
<keyword evidence="2" id="KW-1185">Reference proteome</keyword>
<sequence length="55" mass="6509">MSRQAYFYRVPPQELHRRTQLQPEPAKTKALQTVIEMKVWTLHAYQCAAFLFDLG</sequence>
<proteinExistence type="predicted"/>
<dbReference type="OMA" id="LHAYQCA"/>